<dbReference type="PROSITE" id="PS51257">
    <property type="entry name" value="PROKAR_LIPOPROTEIN"/>
    <property type="match status" value="1"/>
</dbReference>
<evidence type="ECO:0000256" key="3">
    <source>
        <dbReference type="ARBA" id="ARBA00022692"/>
    </source>
</evidence>
<comment type="caution">
    <text evidence="9">The sequence shown here is derived from an EMBL/GenBank/DDBJ whole genome shotgun (WGS) entry which is preliminary data.</text>
</comment>
<feature type="transmembrane region" description="Helical" evidence="6">
    <location>
        <begin position="673"/>
        <end position="697"/>
    </location>
</feature>
<organism evidence="9 10">
    <name type="scientific">Pedobacter ginsengiterrae</name>
    <dbReference type="NCBI Taxonomy" id="871696"/>
    <lineage>
        <taxon>Bacteria</taxon>
        <taxon>Pseudomonadati</taxon>
        <taxon>Bacteroidota</taxon>
        <taxon>Sphingobacteriia</taxon>
        <taxon>Sphingobacteriales</taxon>
        <taxon>Sphingobacteriaceae</taxon>
        <taxon>Pedobacter</taxon>
    </lineage>
</organism>
<feature type="transmembrane region" description="Helical" evidence="6">
    <location>
        <begin position="381"/>
        <end position="409"/>
    </location>
</feature>
<evidence type="ECO:0000256" key="5">
    <source>
        <dbReference type="ARBA" id="ARBA00023136"/>
    </source>
</evidence>
<dbReference type="Pfam" id="PF12704">
    <property type="entry name" value="MacB_PCD"/>
    <property type="match status" value="2"/>
</dbReference>
<feature type="transmembrane region" description="Helical" evidence="6">
    <location>
        <begin position="21"/>
        <end position="43"/>
    </location>
</feature>
<protein>
    <submittedName>
        <fullName evidence="9">ABC transporter permease</fullName>
    </submittedName>
</protein>
<reference evidence="10" key="1">
    <citation type="journal article" date="2019" name="Int. J. Syst. Evol. Microbiol.">
        <title>The Global Catalogue of Microorganisms (GCM) 10K type strain sequencing project: providing services to taxonomists for standard genome sequencing and annotation.</title>
        <authorList>
            <consortium name="The Broad Institute Genomics Platform"/>
            <consortium name="The Broad Institute Genome Sequencing Center for Infectious Disease"/>
            <person name="Wu L."/>
            <person name="Ma J."/>
        </authorList>
    </citation>
    <scope>NUCLEOTIDE SEQUENCE [LARGE SCALE GENOMIC DNA]</scope>
    <source>
        <strain evidence="10">JCM 17338</strain>
    </source>
</reference>
<evidence type="ECO:0000256" key="4">
    <source>
        <dbReference type="ARBA" id="ARBA00022989"/>
    </source>
</evidence>
<dbReference type="InterPro" id="IPR025857">
    <property type="entry name" value="MacB_PCD"/>
</dbReference>
<feature type="domain" description="MacB-like periplasmic core" evidence="8">
    <location>
        <begin position="505"/>
        <end position="615"/>
    </location>
</feature>
<dbReference type="RefSeq" id="WP_344766302.1">
    <property type="nucleotide sequence ID" value="NZ_BAABAK010000009.1"/>
</dbReference>
<feature type="transmembrane region" description="Helical" evidence="6">
    <location>
        <begin position="430"/>
        <end position="450"/>
    </location>
</feature>
<comment type="subcellular location">
    <subcellularLocation>
        <location evidence="1">Cell membrane</location>
        <topology evidence="1">Multi-pass membrane protein</topology>
    </subcellularLocation>
</comment>
<feature type="domain" description="ABC3 transporter permease C-terminal" evidence="7">
    <location>
        <begin position="293"/>
        <end position="410"/>
    </location>
</feature>
<gene>
    <name evidence="9" type="ORF">GCM10022246_17240</name>
</gene>
<feature type="transmembrane region" description="Helical" evidence="6">
    <location>
        <begin position="288"/>
        <end position="309"/>
    </location>
</feature>
<dbReference type="InterPro" id="IPR050250">
    <property type="entry name" value="Macrolide_Exporter_MacB"/>
</dbReference>
<accession>A0ABP7PFB1</accession>
<dbReference type="Proteomes" id="UP001501081">
    <property type="component" value="Unassembled WGS sequence"/>
</dbReference>
<dbReference type="InterPro" id="IPR003838">
    <property type="entry name" value="ABC3_permease_C"/>
</dbReference>
<sequence length="797" mass="89110">MFKLNLKIAWRNLWKNKGYTLINIIGLSIGMASCILIFIFIRYQMSFDEGFKNEDRIFRVVTDWKYNAYDDFSAGVPIPFTASARNEIAGFEKVGSIIKRGGILHIKGANGADKIKTQEPVYYAEPDFFEVFSNIQWLSGKPKQALSEPNTIVLSKAYAIRFFGNIENALGKIIILGTNTNLKVTGVIQDIPQNSSFPLRLVISYQTYPGRFNNNWDSVNSSSSSFVLLKEGLKASDLGQSMDNFNKKYYPIEKIAGNQVNRLQALKDIHFNEKYDNFANASINKSEIYGLTIIGLFLILTACINFINLSTAQSITRSKEVGVRKVMGGKRKQLLAQFLTETFIVSLFALLIACIITELAIPLMQNLFKGAIEFSLFGHGIIFVFMVLLVLLVGLLAGFYPALIISRFNPVLAIKNKVALSGNGLSLRKILVVFQFSITVILIIGTFVIIRQMEYIQQKSLGFKYEAVTMLGIPGDSTSKTKYNIFKERVLQVAGVKGFSYCQTAPLSSDINSSDFTYNGVKNKDFELRNMRADENYFKLFDLKFIAGKVFQKSDTANACVVNETFLKKIGVSNPQDAIGKIIIASGNTVPIVGVVEDFNDQSLKESISGIAIFPGKADYWSAAVKMEGKQIKSAMPEIEKIWNSTFPNGVFSSGFVNERIKNYYENEQIMGVLFKVFAGVIIFISFIGLFGLISFVATQRTREVAIRKVLGASTFELVKMLNGSFLLMVFIANLIAWPLAYLFVSKWLNSFAYRIDLGIWPFALAMVISMLITLITVSFRSFKAAKANTIDALKYE</sequence>
<feature type="transmembrane region" description="Helical" evidence="6">
    <location>
        <begin position="760"/>
        <end position="780"/>
    </location>
</feature>
<feature type="transmembrane region" description="Helical" evidence="6">
    <location>
        <begin position="334"/>
        <end position="361"/>
    </location>
</feature>
<dbReference type="Pfam" id="PF02687">
    <property type="entry name" value="FtsX"/>
    <property type="match status" value="2"/>
</dbReference>
<keyword evidence="4 6" id="KW-1133">Transmembrane helix</keyword>
<keyword evidence="10" id="KW-1185">Reference proteome</keyword>
<evidence type="ECO:0000256" key="1">
    <source>
        <dbReference type="ARBA" id="ARBA00004651"/>
    </source>
</evidence>
<evidence type="ECO:0000256" key="6">
    <source>
        <dbReference type="SAM" id="Phobius"/>
    </source>
</evidence>
<evidence type="ECO:0000256" key="2">
    <source>
        <dbReference type="ARBA" id="ARBA00022475"/>
    </source>
</evidence>
<dbReference type="PANTHER" id="PTHR30572">
    <property type="entry name" value="MEMBRANE COMPONENT OF TRANSPORTER-RELATED"/>
    <property type="match status" value="1"/>
</dbReference>
<dbReference type="PANTHER" id="PTHR30572:SF18">
    <property type="entry name" value="ABC-TYPE MACROLIDE FAMILY EXPORT SYSTEM PERMEASE COMPONENT 2"/>
    <property type="match status" value="1"/>
</dbReference>
<keyword evidence="3 6" id="KW-0812">Transmembrane</keyword>
<name>A0ABP7PFB1_9SPHI</name>
<evidence type="ECO:0000259" key="8">
    <source>
        <dbReference type="Pfam" id="PF12704"/>
    </source>
</evidence>
<keyword evidence="2" id="KW-1003">Cell membrane</keyword>
<evidence type="ECO:0000313" key="9">
    <source>
        <dbReference type="EMBL" id="GAA3964662.1"/>
    </source>
</evidence>
<evidence type="ECO:0000259" key="7">
    <source>
        <dbReference type="Pfam" id="PF02687"/>
    </source>
</evidence>
<keyword evidence="5 6" id="KW-0472">Membrane</keyword>
<feature type="domain" description="ABC3 transporter permease C-terminal" evidence="7">
    <location>
        <begin position="677"/>
        <end position="789"/>
    </location>
</feature>
<feature type="transmembrane region" description="Helical" evidence="6">
    <location>
        <begin position="718"/>
        <end position="740"/>
    </location>
</feature>
<evidence type="ECO:0000313" key="10">
    <source>
        <dbReference type="Proteomes" id="UP001501081"/>
    </source>
</evidence>
<feature type="domain" description="MacB-like periplasmic core" evidence="8">
    <location>
        <begin position="20"/>
        <end position="238"/>
    </location>
</feature>
<proteinExistence type="predicted"/>
<dbReference type="EMBL" id="BAABAK010000009">
    <property type="protein sequence ID" value="GAA3964662.1"/>
    <property type="molecule type" value="Genomic_DNA"/>
</dbReference>